<proteinExistence type="predicted"/>
<keyword evidence="2" id="KW-1185">Reference proteome</keyword>
<comment type="caution">
    <text evidence="1">The sequence shown here is derived from an EMBL/GenBank/DDBJ whole genome shotgun (WGS) entry which is preliminary data.</text>
</comment>
<organism evidence="1 2">
    <name type="scientific">Caerostris extrusa</name>
    <name type="common">Bark spider</name>
    <name type="synonym">Caerostris bankana</name>
    <dbReference type="NCBI Taxonomy" id="172846"/>
    <lineage>
        <taxon>Eukaryota</taxon>
        <taxon>Metazoa</taxon>
        <taxon>Ecdysozoa</taxon>
        <taxon>Arthropoda</taxon>
        <taxon>Chelicerata</taxon>
        <taxon>Arachnida</taxon>
        <taxon>Araneae</taxon>
        <taxon>Araneomorphae</taxon>
        <taxon>Entelegynae</taxon>
        <taxon>Araneoidea</taxon>
        <taxon>Araneidae</taxon>
        <taxon>Caerostris</taxon>
    </lineage>
</organism>
<evidence type="ECO:0000313" key="1">
    <source>
        <dbReference type="EMBL" id="GIY51766.1"/>
    </source>
</evidence>
<dbReference type="AlphaFoldDB" id="A0AAV4U202"/>
<protein>
    <submittedName>
        <fullName evidence="1">Uncharacterized protein</fullName>
    </submittedName>
</protein>
<sequence>MSDADVFFANKNRITARTSKRDQFSERLAISIVLNLPMGTVTTYPHQLYDKTCPAALRFFRHPVCLIERATSFFHVLSANCFTINFHDLTECQMRTYSLPIKIESRLTSKRDQFSERLAISIVLNRMGTLPTPAV</sequence>
<evidence type="ECO:0000313" key="2">
    <source>
        <dbReference type="Proteomes" id="UP001054945"/>
    </source>
</evidence>
<dbReference type="Proteomes" id="UP001054945">
    <property type="component" value="Unassembled WGS sequence"/>
</dbReference>
<dbReference type="EMBL" id="BPLR01012158">
    <property type="protein sequence ID" value="GIY51766.1"/>
    <property type="molecule type" value="Genomic_DNA"/>
</dbReference>
<gene>
    <name evidence="1" type="ORF">CEXT_271391</name>
</gene>
<reference evidence="1 2" key="1">
    <citation type="submission" date="2021-06" db="EMBL/GenBank/DDBJ databases">
        <title>Caerostris extrusa draft genome.</title>
        <authorList>
            <person name="Kono N."/>
            <person name="Arakawa K."/>
        </authorList>
    </citation>
    <scope>NUCLEOTIDE SEQUENCE [LARGE SCALE GENOMIC DNA]</scope>
</reference>
<accession>A0AAV4U202</accession>
<name>A0AAV4U202_CAEEX</name>